<evidence type="ECO:0000256" key="3">
    <source>
        <dbReference type="ARBA" id="ARBA00012486"/>
    </source>
</evidence>
<keyword evidence="16" id="KW-1133">Transmembrane helix</keyword>
<feature type="transmembrane region" description="Helical" evidence="16">
    <location>
        <begin position="1782"/>
        <end position="1806"/>
    </location>
</feature>
<keyword evidence="6" id="KW-0053">Apoptosis</keyword>
<evidence type="ECO:0000256" key="1">
    <source>
        <dbReference type="ARBA" id="ARBA00004123"/>
    </source>
</evidence>
<dbReference type="PRINTS" id="PR00092">
    <property type="entry name" value="TYROSINASE"/>
</dbReference>
<evidence type="ECO:0000256" key="14">
    <source>
        <dbReference type="ARBA" id="ARBA00042401"/>
    </source>
</evidence>
<dbReference type="SUPFAM" id="SSF54495">
    <property type="entry name" value="UBC-like"/>
    <property type="match status" value="1"/>
</dbReference>
<keyword evidence="4" id="KW-0963">Cytoplasm</keyword>
<feature type="domain" description="UBC core" evidence="17">
    <location>
        <begin position="1050"/>
        <end position="1204"/>
    </location>
</feature>
<evidence type="ECO:0000256" key="9">
    <source>
        <dbReference type="ARBA" id="ARBA00022840"/>
    </source>
</evidence>
<dbReference type="GO" id="GO:0006915">
    <property type="term" value="P:apoptotic process"/>
    <property type="evidence" value="ECO:0007669"/>
    <property type="project" value="UniProtKB-KW"/>
</dbReference>
<proteinExistence type="predicted"/>
<dbReference type="Gene3D" id="3.10.110.10">
    <property type="entry name" value="Ubiquitin Conjugating Enzyme"/>
    <property type="match status" value="1"/>
</dbReference>
<protein>
    <recommendedName>
        <fullName evidence="11">Ubiquitin-conjugating enzyme E2 Z</fullName>
        <ecNumber evidence="3">2.3.2.23</ecNumber>
    </recommendedName>
    <alternativeName>
        <fullName evidence="12">E2 ubiquitin-conjugating enzyme Z</fullName>
    </alternativeName>
    <alternativeName>
        <fullName evidence="14">Ubiquitin carrier protein Z</fullName>
    </alternativeName>
    <alternativeName>
        <fullName evidence="13">Ubiquitin-protein ligase Z</fullName>
    </alternativeName>
</protein>
<dbReference type="PROSITE" id="PS00498">
    <property type="entry name" value="TYROSINASE_2"/>
    <property type="match status" value="1"/>
</dbReference>
<name>A0A1I8GS15_9PLAT</name>
<dbReference type="InterPro" id="IPR002227">
    <property type="entry name" value="Tyrosinase_Cu-bd"/>
</dbReference>
<feature type="region of interest" description="Disordered" evidence="15">
    <location>
        <begin position="1817"/>
        <end position="1847"/>
    </location>
</feature>
<evidence type="ECO:0000256" key="11">
    <source>
        <dbReference type="ARBA" id="ARBA00039894"/>
    </source>
</evidence>
<reference evidence="19" key="1">
    <citation type="submission" date="2016-11" db="UniProtKB">
        <authorList>
            <consortium name="WormBaseParasite"/>
        </authorList>
    </citation>
    <scope>IDENTIFICATION</scope>
</reference>
<keyword evidence="8" id="KW-0833">Ubl conjugation pathway</keyword>
<evidence type="ECO:0000259" key="17">
    <source>
        <dbReference type="PROSITE" id="PS50127"/>
    </source>
</evidence>
<dbReference type="GO" id="GO:0061631">
    <property type="term" value="F:ubiquitin conjugating enzyme activity"/>
    <property type="evidence" value="ECO:0007669"/>
    <property type="project" value="UniProtKB-EC"/>
</dbReference>
<dbReference type="GO" id="GO:0016491">
    <property type="term" value="F:oxidoreductase activity"/>
    <property type="evidence" value="ECO:0007669"/>
    <property type="project" value="InterPro"/>
</dbReference>
<feature type="region of interest" description="Disordered" evidence="15">
    <location>
        <begin position="1440"/>
        <end position="1460"/>
    </location>
</feature>
<evidence type="ECO:0000256" key="5">
    <source>
        <dbReference type="ARBA" id="ARBA00022679"/>
    </source>
</evidence>
<dbReference type="GO" id="GO:0043066">
    <property type="term" value="P:negative regulation of apoptotic process"/>
    <property type="evidence" value="ECO:0007669"/>
    <property type="project" value="TreeGrafter"/>
</dbReference>
<keyword evidence="5" id="KW-0808">Transferase</keyword>
<dbReference type="CDD" id="cd23809">
    <property type="entry name" value="UBCc_UBE2Z"/>
    <property type="match status" value="1"/>
</dbReference>
<keyword evidence="7" id="KW-0547">Nucleotide-binding</keyword>
<dbReference type="EC" id="2.3.2.23" evidence="3"/>
<dbReference type="PROSITE" id="PS50127">
    <property type="entry name" value="UBC_2"/>
    <property type="match status" value="1"/>
</dbReference>
<evidence type="ECO:0000256" key="10">
    <source>
        <dbReference type="ARBA" id="ARBA00023242"/>
    </source>
</evidence>
<dbReference type="PANTHER" id="PTHR46116:SF26">
    <property type="entry name" value="UBIQUITIN-CONJUGATING ENZYME E2 Z"/>
    <property type="match status" value="1"/>
</dbReference>
<organism evidence="18 19">
    <name type="scientific">Macrostomum lignano</name>
    <dbReference type="NCBI Taxonomy" id="282301"/>
    <lineage>
        <taxon>Eukaryota</taxon>
        <taxon>Metazoa</taxon>
        <taxon>Spiralia</taxon>
        <taxon>Lophotrochozoa</taxon>
        <taxon>Platyhelminthes</taxon>
        <taxon>Rhabditophora</taxon>
        <taxon>Macrostomorpha</taxon>
        <taxon>Macrostomida</taxon>
        <taxon>Macrostomidae</taxon>
        <taxon>Macrostomum</taxon>
    </lineage>
</organism>
<evidence type="ECO:0000256" key="13">
    <source>
        <dbReference type="ARBA" id="ARBA00042316"/>
    </source>
</evidence>
<dbReference type="WBParaSite" id="maker-uti_cns_0002878-snap-gene-0.12-mRNA-1">
    <property type="protein sequence ID" value="maker-uti_cns_0002878-snap-gene-0.12-mRNA-1"/>
    <property type="gene ID" value="maker-uti_cns_0002878-snap-gene-0.12"/>
</dbReference>
<keyword evidence="18" id="KW-1185">Reference proteome</keyword>
<feature type="compositionally biased region" description="Basic and acidic residues" evidence="15">
    <location>
        <begin position="1829"/>
        <end position="1847"/>
    </location>
</feature>
<evidence type="ECO:0000256" key="16">
    <source>
        <dbReference type="SAM" id="Phobius"/>
    </source>
</evidence>
<dbReference type="InterPro" id="IPR016135">
    <property type="entry name" value="UBQ-conjugating_enzyme/RWD"/>
</dbReference>
<dbReference type="InterPro" id="IPR000608">
    <property type="entry name" value="UBC"/>
</dbReference>
<keyword evidence="16" id="KW-0472">Membrane</keyword>
<comment type="subcellular location">
    <subcellularLocation>
        <location evidence="2">Cytoplasm</location>
    </subcellularLocation>
    <subcellularLocation>
        <location evidence="1">Nucleus</location>
    </subcellularLocation>
</comment>
<evidence type="ECO:0000256" key="7">
    <source>
        <dbReference type="ARBA" id="ARBA00022741"/>
    </source>
</evidence>
<keyword evidence="10" id="KW-0539">Nucleus</keyword>
<dbReference type="Gene3D" id="1.10.1280.10">
    <property type="entry name" value="Di-copper center containing domain from catechol oxidase"/>
    <property type="match status" value="1"/>
</dbReference>
<evidence type="ECO:0000313" key="19">
    <source>
        <dbReference type="WBParaSite" id="maker-uti_cns_0002878-snap-gene-0.12-mRNA-1"/>
    </source>
</evidence>
<dbReference type="GO" id="GO:0005737">
    <property type="term" value="C:cytoplasm"/>
    <property type="evidence" value="ECO:0007669"/>
    <property type="project" value="UniProtKB-SubCell"/>
</dbReference>
<sequence length="2135" mass="233550">QDFSLVLVLAAVQPLLPEGLVAKVLGIDKHHTAARYSGGRGVLEVANFEKQRTVSLQPNTLTVGQCQQLVVVHDGVHVLYPESINVSIKQDVAALILVSWFVDFTEDVRQKTVRPVARGRIKDTIELNNAAILRIHRVNLGCESEAGLCVSQGADDHTFAASSRADNHSSVARLHCFVQLHHFRSQAKVVVVLLRQLLTGQLVQCSHLLSQHFGRAEALGEEHDLTDLLQIWNNNHHWTEQCLDRFGQLSTTGISRFVTTHNRPRALARSLVVSVFPVPAGPAGAPPSCMLSACVSVSCSKAGLLFLYLSQLFFVSLQKRKAFVQVLAHGPWALVAESLSKLLQNATKLLRDRVVIVNELWRLCRPFVRLVGLVWRENILVPLPAVLESLHLALNLEVVLADICHHLLNFTRVLNVQEEAVDERVGIHHGAFNLGEQRPNGGVFATQHVEIGVTGLLHGLEKHLAVDKRTIFSLWRRPKQARGVDLLQLGFDVGRRLLDSVHLGLKLANLFIAVIHVVIYSKAVPVHALGSRLNHPLEMAQVLVQKLCLGRVQAVNHGVIAAHHCVQIVNVNQVLLFLESDISSQLWHSVTQQFQVLGLLDDLAQLRIEVNDVAATSSPASNYKRNLYSNLLPSWKAGASIALPGVRAALRGGCDELGAAPVVDAAAAPEATTAAGRFTLVISFSYWSRMSLNFCMSKSLMVLRDRMCLNFISISKALSAERSVLKQLLMKDLASPSIISTSILNLSMNFFHSTWLLSENGSGATRFSTCSSTSSIRLVSLVTAFNSGPKILFKLLQSLRDVVEILADAGDVVSLVEQFALVELPACVATRGFNFGANFVSSNVDNASNSVGEDPGDAFHQGHHPFVAVVVPGDDPDHAQRLHHGVEFLQIGKLRLNVAAFGEFVQVEYSLHFWQFELLNQSAQLGVSLAPKVDLRQRPVANRFSLLQAFDHLTDQVVPLHYGCLNLGHHVFLNLSIVMENSSRAFAAFLDSRISCSRVLPSIKTPSRSPAFDEAPTPVGRESLESEDLLLEVDFDWDPEFAPNAPLPASCLARVKNELVSIFNDPIPGIFVVQDDADLGKVHALLTGPFETPYEGGFFYIIMRVPPQYPNQPPRARLVTTGNGQVRFNPNLYKNGKICLSILGTWQGPGWTPVMSLRSVLLSIQTLLNERPYHNEPGFEVERQQGDAQAYNDIITHETIRAAVCDMLERRVSNLPKPFYQVMQDNFPDYYQHYTEICRRNQAKDGTQMRDPFGDSRPKFNYTNLLARLEAIYKSCVSSSTAAAAGGSGSNSGTIGSAVPCGGPQRGACVAITTAAVDEDPPREELRNDDRLSWPLRFFAFACQCRPAFWGADCGESAPLRPRLRKNALNMSAEERLLLRQVLVASKNESSGWAVLNISSSANGDPATPDKVSFVNVSVYDLLVYLHLYSSRSTLLEPVMPDEGAAGEDGGEEGSCPRSRHQLDFAHRGPGFLPWHRHYLLLAEALFANIAKSRFGAEDFSLPYWDWTGKSVCDVCTSDLVGPVGNATADDSDPDSGFVGGDFANFRAFCPRRSSPGACHTCDPAKFQDVGGDGSNAEPLWRSYNADFFNQDNGDAGGLPSIEETAYLLVNASRYDSPPYNQSAANDSFRNLLEGFVNSSGDFSTAGRQFMHNLVHSYMRGTWLDVALSPNDPLFWLHHCFVDKLFEVWLRSSPDAANPDKNLPVDGAPVGHSRRSNMVPFFPPVTVADRFARSDSLGFGYDTLQLETGLDALALRGAPAAAESGILAVPADSPLAGWNFRLISLVEFLVLAVCLCVIAGWACFILRQRRGLGGQYRQVEGPDPTADGGSDHQRQEEKEKEEETPLIADKRSGKRKIPIYRGTETSSRQIPLDRIRNSYPGTPGTGIAQLDMDSPRNRSSAQTRIRQRCRIVELRCRNRRDPTVTLASSKTVTLASSKTVTLASSNTDFSIIQDCDSGIIQYCDSGIIQYCDSGIIQDCDSGIIQYCDSGIIQYCDSGIIQDSSSKTVILASSNTVTLASSNTVTLASSKTVTLASSNTVTLASSNTVTLASSKTTVTLASSKTVTLASSKTVTLASSKTVTLASSNTDFSIIQDCDSGIIQYCDSGIIQYCDSGIIQYCDSGIIQDCDFSIIKM</sequence>
<evidence type="ECO:0000256" key="2">
    <source>
        <dbReference type="ARBA" id="ARBA00004496"/>
    </source>
</evidence>
<dbReference type="SUPFAM" id="SSF48056">
    <property type="entry name" value="Di-copper centre-containing domain"/>
    <property type="match status" value="1"/>
</dbReference>
<evidence type="ECO:0000256" key="15">
    <source>
        <dbReference type="SAM" id="MobiDB-lite"/>
    </source>
</evidence>
<dbReference type="Proteomes" id="UP000095280">
    <property type="component" value="Unplaced"/>
</dbReference>
<evidence type="ECO:0000256" key="12">
    <source>
        <dbReference type="ARBA" id="ARBA00041798"/>
    </source>
</evidence>
<dbReference type="Pfam" id="PF00264">
    <property type="entry name" value="Tyrosinase"/>
    <property type="match status" value="1"/>
</dbReference>
<evidence type="ECO:0000313" key="18">
    <source>
        <dbReference type="Proteomes" id="UP000095280"/>
    </source>
</evidence>
<keyword evidence="16" id="KW-0812">Transmembrane</keyword>
<dbReference type="SMART" id="SM00212">
    <property type="entry name" value="UBCc"/>
    <property type="match status" value="1"/>
</dbReference>
<dbReference type="PANTHER" id="PTHR46116">
    <property type="entry name" value="(E3-INDEPENDENT) E2 UBIQUITIN-CONJUGATING ENZYME"/>
    <property type="match status" value="1"/>
</dbReference>
<dbReference type="GO" id="GO:0005634">
    <property type="term" value="C:nucleus"/>
    <property type="evidence" value="ECO:0007669"/>
    <property type="project" value="UniProtKB-SubCell"/>
</dbReference>
<accession>A0A1I8GS15</accession>
<evidence type="ECO:0000256" key="8">
    <source>
        <dbReference type="ARBA" id="ARBA00022786"/>
    </source>
</evidence>
<dbReference type="InterPro" id="IPR008922">
    <property type="entry name" value="Di-copper_centre_dom_sf"/>
</dbReference>
<evidence type="ECO:0000256" key="4">
    <source>
        <dbReference type="ARBA" id="ARBA00022490"/>
    </source>
</evidence>
<keyword evidence="9" id="KW-0067">ATP-binding</keyword>
<dbReference type="GO" id="GO:0004869">
    <property type="term" value="F:cysteine-type endopeptidase inhibitor activity"/>
    <property type="evidence" value="ECO:0007669"/>
    <property type="project" value="TreeGrafter"/>
</dbReference>
<dbReference type="GO" id="GO:0005524">
    <property type="term" value="F:ATP binding"/>
    <property type="evidence" value="ECO:0007669"/>
    <property type="project" value="UniProtKB-KW"/>
</dbReference>
<evidence type="ECO:0000256" key="6">
    <source>
        <dbReference type="ARBA" id="ARBA00022703"/>
    </source>
</evidence>
<dbReference type="PROSITE" id="PS00497">
    <property type="entry name" value="TYROSINASE_1"/>
    <property type="match status" value="1"/>
</dbReference>
<dbReference type="Pfam" id="PF00179">
    <property type="entry name" value="UQ_con"/>
    <property type="match status" value="1"/>
</dbReference>